<feature type="signal peptide" evidence="1">
    <location>
        <begin position="1"/>
        <end position="30"/>
    </location>
</feature>
<reference evidence="2" key="1">
    <citation type="journal article" date="2022" name="bioRxiv">
        <title>Genomics of Preaxostyla Flagellates Illuminates Evolutionary Transitions and the Path Towards Mitochondrial Loss.</title>
        <authorList>
            <person name="Novak L.V.F."/>
            <person name="Treitli S.C."/>
            <person name="Pyrih J."/>
            <person name="Halakuc P."/>
            <person name="Pipaliya S.V."/>
            <person name="Vacek V."/>
            <person name="Brzon O."/>
            <person name="Soukal P."/>
            <person name="Eme L."/>
            <person name="Dacks J.B."/>
            <person name="Karnkowska A."/>
            <person name="Elias M."/>
            <person name="Hampl V."/>
        </authorList>
    </citation>
    <scope>NUCLEOTIDE SEQUENCE</scope>
    <source>
        <strain evidence="2">RCP-MX</strain>
    </source>
</reference>
<evidence type="ECO:0000313" key="3">
    <source>
        <dbReference type="Proteomes" id="UP001141327"/>
    </source>
</evidence>
<accession>A0ABQ8U926</accession>
<sequence length="303" mass="32408">MEAGGSGTGNTPLASAISQCLLVRLICVSAQNVAKVSFLRTSHVRHRPDHELCRPTAQVVKTLFDQRTEELAQTKTALAQKAQELAMAQLAQTKTELLARTKAQLCRCELEQARATDRRQHELVAIREQIGQLFIVPPAAPEDLAAPPQGSATGCKHIAEARFAVVAMRGLAESGPSAQPPAPASSRDPALLLPRHVIPLPAFLPCVCLPVRPSDHCGKASMPWGASHAPAGHPTGRSPRGGRLTWVRVPARVDAAATFAVDPERAFPARHFRVLMTGPSPNGEHYLLLSGFEDRAAETRGGA</sequence>
<dbReference type="EMBL" id="JAPMOS010000092">
    <property type="protein sequence ID" value="KAJ4455803.1"/>
    <property type="molecule type" value="Genomic_DNA"/>
</dbReference>
<evidence type="ECO:0000313" key="2">
    <source>
        <dbReference type="EMBL" id="KAJ4455803.1"/>
    </source>
</evidence>
<feature type="chain" id="PRO_5045907958" evidence="1">
    <location>
        <begin position="31"/>
        <end position="303"/>
    </location>
</feature>
<evidence type="ECO:0000256" key="1">
    <source>
        <dbReference type="SAM" id="SignalP"/>
    </source>
</evidence>
<keyword evidence="3" id="KW-1185">Reference proteome</keyword>
<proteinExistence type="predicted"/>
<organism evidence="2 3">
    <name type="scientific">Paratrimastix pyriformis</name>
    <dbReference type="NCBI Taxonomy" id="342808"/>
    <lineage>
        <taxon>Eukaryota</taxon>
        <taxon>Metamonada</taxon>
        <taxon>Preaxostyla</taxon>
        <taxon>Paratrimastigidae</taxon>
        <taxon>Paratrimastix</taxon>
    </lineage>
</organism>
<keyword evidence="1" id="KW-0732">Signal</keyword>
<comment type="caution">
    <text evidence="2">The sequence shown here is derived from an EMBL/GenBank/DDBJ whole genome shotgun (WGS) entry which is preliminary data.</text>
</comment>
<protein>
    <submittedName>
        <fullName evidence="2">Uncharacterized protein</fullName>
    </submittedName>
</protein>
<gene>
    <name evidence="2" type="ORF">PAPYR_9165</name>
</gene>
<dbReference type="Proteomes" id="UP001141327">
    <property type="component" value="Unassembled WGS sequence"/>
</dbReference>
<name>A0ABQ8U926_9EUKA</name>